<keyword evidence="2" id="KW-1185">Reference proteome</keyword>
<proteinExistence type="predicted"/>
<evidence type="ECO:0000313" key="1">
    <source>
        <dbReference type="EMBL" id="TNN63336.1"/>
    </source>
</evidence>
<dbReference type="AlphaFoldDB" id="A0A4Z2HC61"/>
<dbReference type="Proteomes" id="UP000314294">
    <property type="component" value="Unassembled WGS sequence"/>
</dbReference>
<accession>A0A4Z2HC61</accession>
<dbReference type="EMBL" id="SRLO01000275">
    <property type="protein sequence ID" value="TNN63336.1"/>
    <property type="molecule type" value="Genomic_DNA"/>
</dbReference>
<organism evidence="1 2">
    <name type="scientific">Liparis tanakae</name>
    <name type="common">Tanaka's snailfish</name>
    <dbReference type="NCBI Taxonomy" id="230148"/>
    <lineage>
        <taxon>Eukaryota</taxon>
        <taxon>Metazoa</taxon>
        <taxon>Chordata</taxon>
        <taxon>Craniata</taxon>
        <taxon>Vertebrata</taxon>
        <taxon>Euteleostomi</taxon>
        <taxon>Actinopterygii</taxon>
        <taxon>Neopterygii</taxon>
        <taxon>Teleostei</taxon>
        <taxon>Neoteleostei</taxon>
        <taxon>Acanthomorphata</taxon>
        <taxon>Eupercaria</taxon>
        <taxon>Perciformes</taxon>
        <taxon>Cottioidei</taxon>
        <taxon>Cottales</taxon>
        <taxon>Liparidae</taxon>
        <taxon>Liparis</taxon>
    </lineage>
</organism>
<reference evidence="1 2" key="1">
    <citation type="submission" date="2019-03" db="EMBL/GenBank/DDBJ databases">
        <title>First draft genome of Liparis tanakae, snailfish: a comprehensive survey of snailfish specific genes.</title>
        <authorList>
            <person name="Kim W."/>
            <person name="Song I."/>
            <person name="Jeong J.-H."/>
            <person name="Kim D."/>
            <person name="Kim S."/>
            <person name="Ryu S."/>
            <person name="Song J.Y."/>
            <person name="Lee S.K."/>
        </authorList>
    </citation>
    <scope>NUCLEOTIDE SEQUENCE [LARGE SCALE GENOMIC DNA]</scope>
    <source>
        <tissue evidence="1">Muscle</tissue>
    </source>
</reference>
<name>A0A4Z2HC61_9TELE</name>
<sequence>MAPYIEMANVCSAILPQSRISENRKAQSDNLHNSTKREKCAESVRTYVPVYAVAMECVGVHYKGSNPLHLTNLQYLYTLECIELSPQLENVSLGPTLPEGVFAARDAHRRAGPRVHATSRVAIQLLKGRILFPVISCHFLP</sequence>
<gene>
    <name evidence="1" type="ORF">EYF80_026438</name>
</gene>
<evidence type="ECO:0000313" key="2">
    <source>
        <dbReference type="Proteomes" id="UP000314294"/>
    </source>
</evidence>
<comment type="caution">
    <text evidence="1">The sequence shown here is derived from an EMBL/GenBank/DDBJ whole genome shotgun (WGS) entry which is preliminary data.</text>
</comment>
<protein>
    <submittedName>
        <fullName evidence="1">Uncharacterized protein</fullName>
    </submittedName>
</protein>